<evidence type="ECO:0000313" key="2">
    <source>
        <dbReference type="Proteomes" id="UP001325023"/>
    </source>
</evidence>
<evidence type="ECO:0000313" key="1">
    <source>
        <dbReference type="EMBL" id="WQD71139.1"/>
    </source>
</evidence>
<dbReference type="Proteomes" id="UP001325023">
    <property type="component" value="Chromosome"/>
</dbReference>
<gene>
    <name evidence="1" type="ORF">U0037_24285</name>
</gene>
<protein>
    <submittedName>
        <fullName evidence="1">Uncharacterized protein</fullName>
    </submittedName>
</protein>
<accession>A0ACD4XPX1</accession>
<sequence length="274" mass="29850">MQQHTTTAKLSSGSTFYNIGLGLGIAGLVAQLIFQKMWLTETLILCAGGLFGIGYLTFLFNFIKHHWASSFGKVYLTVAHTAIFFIAFIPARWCVSSVMGLPAQDFDITVSVVSALIYPSLWLMAASVIILGNALVAILLGGLVHISTFPIIDDIFRLLAMVFPDGSAKAFMQSGRKEFAGRMIKHWAGAIVVSLVMSFAGAWPMQALVTYKQPIKWIAIAADYQQADLMPGIEQGTRYRLHDNGVVSYASFADWEVSTRVAMVGTPMAPVTAE</sequence>
<reference evidence="1" key="1">
    <citation type="submission" date="2023-12" db="EMBL/GenBank/DDBJ databases">
        <title>Genome sequencing and assembly of bacterial species from a model synthetic community.</title>
        <authorList>
            <person name="Hogle S.L."/>
        </authorList>
    </citation>
    <scope>NUCLEOTIDE SEQUENCE</scope>
    <source>
        <strain evidence="1">SBW25</strain>
    </source>
</reference>
<dbReference type="EMBL" id="CP140009">
    <property type="protein sequence ID" value="WQD71139.1"/>
    <property type="molecule type" value="Genomic_DNA"/>
</dbReference>
<organism evidence="1 2">
    <name type="scientific">Pseudomonas fluorescens</name>
    <dbReference type="NCBI Taxonomy" id="294"/>
    <lineage>
        <taxon>Bacteria</taxon>
        <taxon>Pseudomonadati</taxon>
        <taxon>Pseudomonadota</taxon>
        <taxon>Gammaproteobacteria</taxon>
        <taxon>Pseudomonadales</taxon>
        <taxon>Pseudomonadaceae</taxon>
        <taxon>Pseudomonas</taxon>
    </lineage>
</organism>
<name>A0ACD4XPX1_PSEFL</name>
<keyword evidence="2" id="KW-1185">Reference proteome</keyword>
<proteinExistence type="predicted"/>